<dbReference type="ChiTaRS" id="TBC1D21">
    <property type="organism name" value="human"/>
</dbReference>
<dbReference type="EMBL" id="HF548119">
    <property type="protein sequence ID" value="CCO13830.1"/>
    <property type="molecule type" value="Genomic_DNA"/>
</dbReference>
<reference evidence="1" key="1">
    <citation type="submission" date="2012-10" db="EMBL/GenBank/DDBJ databases">
        <title>Direct identification of alternative open reading frame translation products in human.</title>
        <authorList>
            <person name="Vanderperre B."/>
            <person name="Lucier J.-F."/>
            <person name="Motard J."/>
            <person name="Tremblay G."/>
            <person name="Vanderperre S."/>
            <person name="Wisztorski M."/>
            <person name="Salzet M."/>
            <person name="Boisvert F.-M."/>
            <person name="Roucou X."/>
        </authorList>
    </citation>
    <scope>NUCLEOTIDE SEQUENCE</scope>
</reference>
<organism evidence="1">
    <name type="scientific">Homo sapiens</name>
    <name type="common">Human</name>
    <dbReference type="NCBI Taxonomy" id="9606"/>
    <lineage>
        <taxon>Eukaryota</taxon>
        <taxon>Metazoa</taxon>
        <taxon>Chordata</taxon>
        <taxon>Craniata</taxon>
        <taxon>Vertebrata</taxon>
        <taxon>Euteleostomi</taxon>
        <taxon>Mammalia</taxon>
        <taxon>Eutheria</taxon>
        <taxon>Euarchontoglires</taxon>
        <taxon>Primates</taxon>
        <taxon>Haplorrhini</taxon>
        <taxon>Catarrhini</taxon>
        <taxon>Hominidae</taxon>
        <taxon>Homo</taxon>
    </lineage>
</organism>
<name>L0R6Q7_HUMAN</name>
<dbReference type="OrthoDB" id="10264062at2759"/>
<dbReference type="AlphaFoldDB" id="L0R6Q7"/>
<gene>
    <name evidence="1" type="primary">TBC1D21</name>
</gene>
<accession>L0R6Q7</accession>
<proteinExistence type="predicted"/>
<evidence type="ECO:0000313" key="1">
    <source>
        <dbReference type="EMBL" id="CCO13830.1"/>
    </source>
</evidence>
<protein>
    <submittedName>
        <fullName evidence="1">Alternative protein TBC1D21</fullName>
    </submittedName>
</protein>
<sequence length="44" mass="5118">MRRFSPFWKTCTGTSQRLAITLHVTFRKSMTKIPWATSSSTRRG</sequence>